<feature type="non-terminal residue" evidence="1">
    <location>
        <position position="1"/>
    </location>
</feature>
<comment type="caution">
    <text evidence="1">The sequence shown here is derived from an EMBL/GenBank/DDBJ whole genome shotgun (WGS) entry which is preliminary data.</text>
</comment>
<organism evidence="1">
    <name type="scientific">marine sediment metagenome</name>
    <dbReference type="NCBI Taxonomy" id="412755"/>
    <lineage>
        <taxon>unclassified sequences</taxon>
        <taxon>metagenomes</taxon>
        <taxon>ecological metagenomes</taxon>
    </lineage>
</organism>
<proteinExistence type="predicted"/>
<dbReference type="AlphaFoldDB" id="X0VVA6"/>
<name>X0VVA6_9ZZZZ</name>
<evidence type="ECO:0000313" key="1">
    <source>
        <dbReference type="EMBL" id="GAG16388.1"/>
    </source>
</evidence>
<reference evidence="1" key="1">
    <citation type="journal article" date="2014" name="Front. Microbiol.">
        <title>High frequency of phylogenetically diverse reductive dehalogenase-homologous genes in deep subseafloor sedimentary metagenomes.</title>
        <authorList>
            <person name="Kawai M."/>
            <person name="Futagami T."/>
            <person name="Toyoda A."/>
            <person name="Takaki Y."/>
            <person name="Nishi S."/>
            <person name="Hori S."/>
            <person name="Arai W."/>
            <person name="Tsubouchi T."/>
            <person name="Morono Y."/>
            <person name="Uchiyama I."/>
            <person name="Ito T."/>
            <person name="Fujiyama A."/>
            <person name="Inagaki F."/>
            <person name="Takami H."/>
        </authorList>
    </citation>
    <scope>NUCLEOTIDE SEQUENCE</scope>
    <source>
        <strain evidence="1">Expedition CK06-06</strain>
    </source>
</reference>
<protein>
    <submittedName>
        <fullName evidence="1">Uncharacterized protein</fullName>
    </submittedName>
</protein>
<accession>X0VVA6</accession>
<sequence length="256" mass="29896">ETKWFDILEDVNQEQVCRHLKCAQDKENALQIILIILDSELSADVRQEALKTFEELVILKHVPEYLERILYARSLPKCADIDTALNFCELTSSNLTKDFLKKLNEKQTHIESVRLQLDMIPLATFDTEDNRDYFHTIAVQEGLFRDLVENRASNANVDIFILNSMLNPSIKKLQNYRQVILQWVRSFQTEPMVVSSQQDDIYIEQSDIQSSSRQPRRISIDRVAAKNNIDRQKVAIIKAMRNHNFALVRKYTNELI</sequence>
<feature type="non-terminal residue" evidence="1">
    <location>
        <position position="256"/>
    </location>
</feature>
<dbReference type="EMBL" id="BARS01037881">
    <property type="protein sequence ID" value="GAG16388.1"/>
    <property type="molecule type" value="Genomic_DNA"/>
</dbReference>
<gene>
    <name evidence="1" type="ORF">S01H1_58032</name>
</gene>